<dbReference type="PANTHER" id="PTHR37042">
    <property type="entry name" value="OUTER MEMBRANE PROTEIN RV1973"/>
    <property type="match status" value="1"/>
</dbReference>
<dbReference type="EMBL" id="LDPO01000001">
    <property type="protein sequence ID" value="KLO31411.1"/>
    <property type="molecule type" value="Genomic_DNA"/>
</dbReference>
<keyword evidence="2 3" id="KW-0472">Membrane</keyword>
<feature type="transmembrane region" description="Helical" evidence="3">
    <location>
        <begin position="42"/>
        <end position="62"/>
    </location>
</feature>
<keyword evidence="3" id="KW-0812">Transmembrane</keyword>
<evidence type="ECO:0000256" key="2">
    <source>
        <dbReference type="ARBA" id="ARBA00023136"/>
    </source>
</evidence>
<comment type="subcellular location">
    <subcellularLocation>
        <location evidence="1">Membrane</location>
    </subcellularLocation>
</comment>
<evidence type="ECO:0000256" key="3">
    <source>
        <dbReference type="SAM" id="Phobius"/>
    </source>
</evidence>
<evidence type="ECO:0000256" key="1">
    <source>
        <dbReference type="ARBA" id="ARBA00004370"/>
    </source>
</evidence>
<accession>A0ABR5FKD4</accession>
<dbReference type="PANTHER" id="PTHR37042:SF4">
    <property type="entry name" value="OUTER MEMBRANE PROTEIN RV1973"/>
    <property type="match status" value="1"/>
</dbReference>
<dbReference type="Proteomes" id="UP000036464">
    <property type="component" value="Unassembled WGS sequence"/>
</dbReference>
<protein>
    <submittedName>
        <fullName evidence="4">Membrane protein</fullName>
    </submittedName>
</protein>
<sequence>MKEASMATQLVEQDVAAGVSEKNSAAAGATTAEPRHRRRRNLFAATAVISAAAALAFLGWQYKQHDDVAAASGAALAAARDYAVALTSIDSSGVDDNFAKVVDGATGEFKDMYSQSATQLRQVLIDNKAMSKGVVVDAAVKSAAKHKVEVLLFVDQAITNVANPNTRLDRSRVAMTMELIGGRWLASRVELK</sequence>
<reference evidence="4 5" key="1">
    <citation type="submission" date="2015-05" db="EMBL/GenBank/DDBJ databases">
        <title>Genome sequence of Mycobacterium heraklionense Davo strain.</title>
        <authorList>
            <person name="Greninger A.L."/>
            <person name="Cunningham G."/>
            <person name="Miller S."/>
        </authorList>
    </citation>
    <scope>NUCLEOTIDE SEQUENCE [LARGE SCALE GENOMIC DNA]</scope>
    <source>
        <strain evidence="4 5">Davo</strain>
    </source>
</reference>
<name>A0ABR5FKD4_9MYCO</name>
<keyword evidence="5" id="KW-1185">Reference proteome</keyword>
<keyword evidence="3" id="KW-1133">Transmembrane helix</keyword>
<comment type="caution">
    <text evidence="4">The sequence shown here is derived from an EMBL/GenBank/DDBJ whole genome shotgun (WGS) entry which is preliminary data.</text>
</comment>
<evidence type="ECO:0000313" key="4">
    <source>
        <dbReference type="EMBL" id="KLO31411.1"/>
    </source>
</evidence>
<evidence type="ECO:0000313" key="5">
    <source>
        <dbReference type="Proteomes" id="UP000036464"/>
    </source>
</evidence>
<organism evidence="4 5">
    <name type="scientific">Mycolicibacter heraklionensis</name>
    <dbReference type="NCBI Taxonomy" id="512402"/>
    <lineage>
        <taxon>Bacteria</taxon>
        <taxon>Bacillati</taxon>
        <taxon>Actinomycetota</taxon>
        <taxon>Actinomycetes</taxon>
        <taxon>Mycobacteriales</taxon>
        <taxon>Mycobacteriaceae</taxon>
        <taxon>Mycolicibacter</taxon>
    </lineage>
</organism>
<gene>
    <name evidence="4" type="ORF">ABW16_00645</name>
</gene>
<proteinExistence type="predicted"/>